<comment type="caution">
    <text evidence="1">The sequence shown here is derived from an EMBL/GenBank/DDBJ whole genome shotgun (WGS) entry which is preliminary data.</text>
</comment>
<evidence type="ECO:0000313" key="1">
    <source>
        <dbReference type="EMBL" id="KAA6334150.1"/>
    </source>
</evidence>
<dbReference type="AlphaFoldDB" id="A0A5J4RM27"/>
<accession>A0A5J4RM27</accession>
<protein>
    <submittedName>
        <fullName evidence="1">Uncharacterized protein</fullName>
    </submittedName>
</protein>
<proteinExistence type="predicted"/>
<gene>
    <name evidence="1" type="ORF">EZS27_017506</name>
</gene>
<name>A0A5J4RM27_9ZZZZ</name>
<sequence>MFVKIFISNNTMLIYNTAFHVGENATHDNFLIRLMGEVE</sequence>
<reference evidence="1" key="1">
    <citation type="submission" date="2019-03" db="EMBL/GenBank/DDBJ databases">
        <title>Single cell metagenomics reveals metabolic interactions within the superorganism composed of flagellate Streblomastix strix and complex community of Bacteroidetes bacteria on its surface.</title>
        <authorList>
            <person name="Treitli S.C."/>
            <person name="Kolisko M."/>
            <person name="Husnik F."/>
            <person name="Keeling P."/>
            <person name="Hampl V."/>
        </authorList>
    </citation>
    <scope>NUCLEOTIDE SEQUENCE</scope>
    <source>
        <strain evidence="1">STM</strain>
    </source>
</reference>
<dbReference type="EMBL" id="SNRY01001029">
    <property type="protein sequence ID" value="KAA6334150.1"/>
    <property type="molecule type" value="Genomic_DNA"/>
</dbReference>
<organism evidence="1">
    <name type="scientific">termite gut metagenome</name>
    <dbReference type="NCBI Taxonomy" id="433724"/>
    <lineage>
        <taxon>unclassified sequences</taxon>
        <taxon>metagenomes</taxon>
        <taxon>organismal metagenomes</taxon>
    </lineage>
</organism>